<sequence>MNATVFRMLIFIHYLPAVISELIHHTTVRNLDEVAAQMPLIQILVPRIMNLKPQLRDPSKVSVKVEYLQDYADLSREDQKDF</sequence>
<evidence type="ECO:0000256" key="1">
    <source>
        <dbReference type="SAM" id="SignalP"/>
    </source>
</evidence>
<proteinExistence type="predicted"/>
<evidence type="ECO:0000313" key="3">
    <source>
        <dbReference type="Proteomes" id="UP001567538"/>
    </source>
</evidence>
<comment type="caution">
    <text evidence="2">The sequence shown here is derived from an EMBL/GenBank/DDBJ whole genome shotgun (WGS) entry which is preliminary data.</text>
</comment>
<organism evidence="2 3">
    <name type="scientific">Salvia divinorum</name>
    <name type="common">Maria pastora</name>
    <name type="synonym">Diviner's sage</name>
    <dbReference type="NCBI Taxonomy" id="28513"/>
    <lineage>
        <taxon>Eukaryota</taxon>
        <taxon>Viridiplantae</taxon>
        <taxon>Streptophyta</taxon>
        <taxon>Embryophyta</taxon>
        <taxon>Tracheophyta</taxon>
        <taxon>Spermatophyta</taxon>
        <taxon>Magnoliopsida</taxon>
        <taxon>eudicotyledons</taxon>
        <taxon>Gunneridae</taxon>
        <taxon>Pentapetalae</taxon>
        <taxon>asterids</taxon>
        <taxon>lamiids</taxon>
        <taxon>Lamiales</taxon>
        <taxon>Lamiaceae</taxon>
        <taxon>Nepetoideae</taxon>
        <taxon>Mentheae</taxon>
        <taxon>Salviinae</taxon>
        <taxon>Salvia</taxon>
        <taxon>Salvia subgen. Calosphace</taxon>
    </lineage>
</organism>
<accession>A0ABD1HAS1</accession>
<feature type="signal peptide" evidence="1">
    <location>
        <begin position="1"/>
        <end position="20"/>
    </location>
</feature>
<name>A0ABD1HAS1_SALDI</name>
<dbReference type="Proteomes" id="UP001567538">
    <property type="component" value="Unassembled WGS sequence"/>
</dbReference>
<reference evidence="2 3" key="1">
    <citation type="submission" date="2024-06" db="EMBL/GenBank/DDBJ databases">
        <title>A chromosome level genome sequence of Diviner's sage (Salvia divinorum).</title>
        <authorList>
            <person name="Ford S.A."/>
            <person name="Ro D.-K."/>
            <person name="Ness R.W."/>
            <person name="Phillips M.A."/>
        </authorList>
    </citation>
    <scope>NUCLEOTIDE SEQUENCE [LARGE SCALE GENOMIC DNA]</scope>
    <source>
        <strain evidence="2">SAF-2024a</strain>
        <tissue evidence="2">Leaf</tissue>
    </source>
</reference>
<dbReference type="EMBL" id="JBEAFC010000006">
    <property type="protein sequence ID" value="KAL1553522.1"/>
    <property type="molecule type" value="Genomic_DNA"/>
</dbReference>
<keyword evidence="1" id="KW-0732">Signal</keyword>
<feature type="chain" id="PRO_5044750551" evidence="1">
    <location>
        <begin position="21"/>
        <end position="82"/>
    </location>
</feature>
<evidence type="ECO:0000313" key="2">
    <source>
        <dbReference type="EMBL" id="KAL1553522.1"/>
    </source>
</evidence>
<dbReference type="AlphaFoldDB" id="A0ABD1HAS1"/>
<protein>
    <submittedName>
        <fullName evidence="2">Uncharacterized protein</fullName>
    </submittedName>
</protein>
<gene>
    <name evidence="2" type="ORF">AAHA92_14186</name>
</gene>
<keyword evidence="3" id="KW-1185">Reference proteome</keyword>